<feature type="domain" description="C2H2-type" evidence="9">
    <location>
        <begin position="114"/>
        <end position="141"/>
    </location>
</feature>
<proteinExistence type="predicted"/>
<evidence type="ECO:0000256" key="3">
    <source>
        <dbReference type="ARBA" id="ARBA00022737"/>
    </source>
</evidence>
<sequence length="339" mass="39153">MPRIKSWCSRSVTRGKNFPCPKCPAGFSEKGSLTRHLRYECGQSPRFACPYCIYRAKWTSSIYNHVRSRHVGQKVYCLDVYAKRVLGGKTYYYAERDPLALDNVAKDKHVRKKYICTRCGKSYSWSKNLRRHQALECGVLPKFHCSVCEDDTDNQFYSLCVARSTLRKVIKKQNFHCPYCPAVYDYKTILNHHIKHECVKSKRSKKLTCWYCPYVCDWGVIGMAQHAQTTSRGTSSSSASSTSRTSCPGRLPAKITPPHTAPRVANSIESVAVVHQCPSSFTYLRGLNQHLRYACHQRPRFQCPYCQHVSKYRYAAYNHVRQCHKNEEVYCIDLKAQEQ</sequence>
<feature type="compositionally biased region" description="Low complexity" evidence="8">
    <location>
        <begin position="231"/>
        <end position="246"/>
    </location>
</feature>
<keyword evidence="5" id="KW-0862">Zinc</keyword>
<keyword evidence="6" id="KW-0539">Nucleus</keyword>
<feature type="region of interest" description="Disordered" evidence="8">
    <location>
        <begin position="231"/>
        <end position="259"/>
    </location>
</feature>
<dbReference type="InterPro" id="IPR013087">
    <property type="entry name" value="Znf_C2H2_type"/>
</dbReference>
<feature type="domain" description="C2H2-type" evidence="9">
    <location>
        <begin position="47"/>
        <end position="75"/>
    </location>
</feature>
<dbReference type="PROSITE" id="PS50157">
    <property type="entry name" value="ZINC_FINGER_C2H2_2"/>
    <property type="match status" value="3"/>
</dbReference>
<dbReference type="GO" id="GO:0008270">
    <property type="term" value="F:zinc ion binding"/>
    <property type="evidence" value="ECO:0007669"/>
    <property type="project" value="UniProtKB-KW"/>
</dbReference>
<evidence type="ECO:0000256" key="1">
    <source>
        <dbReference type="ARBA" id="ARBA00004123"/>
    </source>
</evidence>
<dbReference type="OrthoDB" id="10004641at2759"/>
<dbReference type="SUPFAM" id="SSF57667">
    <property type="entry name" value="beta-beta-alpha zinc fingers"/>
    <property type="match status" value="2"/>
</dbReference>
<dbReference type="FunFam" id="3.30.160.60:FF:000706">
    <property type="entry name" value="Zinc finger protein"/>
    <property type="match status" value="1"/>
</dbReference>
<reference evidence="10 11" key="1">
    <citation type="journal article" date="2017" name="Curr. Biol.">
        <title>The Evolution of Venom by Co-option of Single-Copy Genes.</title>
        <authorList>
            <person name="Martinson E.O."/>
            <person name="Mrinalini"/>
            <person name="Kelkar Y.D."/>
            <person name="Chang C.H."/>
            <person name="Werren J.H."/>
        </authorList>
    </citation>
    <scope>NUCLEOTIDE SEQUENCE [LARGE SCALE GENOMIC DNA]</scope>
    <source>
        <strain evidence="10 11">Alberta</strain>
        <tissue evidence="10">Whole body</tissue>
    </source>
</reference>
<keyword evidence="4 7" id="KW-0863">Zinc-finger</keyword>
<evidence type="ECO:0000256" key="6">
    <source>
        <dbReference type="ARBA" id="ARBA00023242"/>
    </source>
</evidence>
<keyword evidence="2" id="KW-0479">Metal-binding</keyword>
<dbReference type="AlphaFoldDB" id="A0A232F514"/>
<dbReference type="InterPro" id="IPR036236">
    <property type="entry name" value="Znf_C2H2_sf"/>
</dbReference>
<evidence type="ECO:0000313" key="11">
    <source>
        <dbReference type="Proteomes" id="UP000215335"/>
    </source>
</evidence>
<gene>
    <name evidence="10" type="ORF">TSAR_011821</name>
</gene>
<dbReference type="InterPro" id="IPR050888">
    <property type="entry name" value="ZnF_C2H2-type_TF"/>
</dbReference>
<dbReference type="PANTHER" id="PTHR24406">
    <property type="entry name" value="TRANSCRIPTIONAL REPRESSOR CTCFL-RELATED"/>
    <property type="match status" value="1"/>
</dbReference>
<protein>
    <recommendedName>
        <fullName evidence="9">C2H2-type domain-containing protein</fullName>
    </recommendedName>
</protein>
<dbReference type="GO" id="GO:0005634">
    <property type="term" value="C:nucleus"/>
    <property type="evidence" value="ECO:0007669"/>
    <property type="project" value="UniProtKB-SubCell"/>
</dbReference>
<feature type="domain" description="C2H2-type" evidence="9">
    <location>
        <begin position="18"/>
        <end position="45"/>
    </location>
</feature>
<keyword evidence="11" id="KW-1185">Reference proteome</keyword>
<evidence type="ECO:0000256" key="7">
    <source>
        <dbReference type="PROSITE-ProRule" id="PRU00042"/>
    </source>
</evidence>
<evidence type="ECO:0000256" key="5">
    <source>
        <dbReference type="ARBA" id="ARBA00022833"/>
    </source>
</evidence>
<name>A0A232F514_9HYME</name>
<dbReference type="Gene3D" id="3.30.160.60">
    <property type="entry name" value="Classic Zinc Finger"/>
    <property type="match status" value="3"/>
</dbReference>
<evidence type="ECO:0000259" key="9">
    <source>
        <dbReference type="PROSITE" id="PS50157"/>
    </source>
</evidence>
<dbReference type="Pfam" id="PF00096">
    <property type="entry name" value="zf-C2H2"/>
    <property type="match status" value="2"/>
</dbReference>
<organism evidence="10 11">
    <name type="scientific">Trichomalopsis sarcophagae</name>
    <dbReference type="NCBI Taxonomy" id="543379"/>
    <lineage>
        <taxon>Eukaryota</taxon>
        <taxon>Metazoa</taxon>
        <taxon>Ecdysozoa</taxon>
        <taxon>Arthropoda</taxon>
        <taxon>Hexapoda</taxon>
        <taxon>Insecta</taxon>
        <taxon>Pterygota</taxon>
        <taxon>Neoptera</taxon>
        <taxon>Endopterygota</taxon>
        <taxon>Hymenoptera</taxon>
        <taxon>Apocrita</taxon>
        <taxon>Proctotrupomorpha</taxon>
        <taxon>Chalcidoidea</taxon>
        <taxon>Pteromalidae</taxon>
        <taxon>Pteromalinae</taxon>
        <taxon>Trichomalopsis</taxon>
    </lineage>
</organism>
<comment type="caution">
    <text evidence="10">The sequence shown here is derived from an EMBL/GenBank/DDBJ whole genome shotgun (WGS) entry which is preliminary data.</text>
</comment>
<evidence type="ECO:0000256" key="4">
    <source>
        <dbReference type="ARBA" id="ARBA00022771"/>
    </source>
</evidence>
<dbReference type="STRING" id="543379.A0A232F514"/>
<comment type="subcellular location">
    <subcellularLocation>
        <location evidence="1">Nucleus</location>
    </subcellularLocation>
</comment>
<dbReference type="SMART" id="SM00355">
    <property type="entry name" value="ZnF_C2H2"/>
    <property type="match status" value="6"/>
</dbReference>
<evidence type="ECO:0000256" key="8">
    <source>
        <dbReference type="SAM" id="MobiDB-lite"/>
    </source>
</evidence>
<dbReference type="EMBL" id="NNAY01000919">
    <property type="protein sequence ID" value="OXU25916.1"/>
    <property type="molecule type" value="Genomic_DNA"/>
</dbReference>
<accession>A0A232F514</accession>
<keyword evidence="3" id="KW-0677">Repeat</keyword>
<evidence type="ECO:0000313" key="10">
    <source>
        <dbReference type="EMBL" id="OXU25916.1"/>
    </source>
</evidence>
<evidence type="ECO:0000256" key="2">
    <source>
        <dbReference type="ARBA" id="ARBA00022723"/>
    </source>
</evidence>
<dbReference type="Proteomes" id="UP000215335">
    <property type="component" value="Unassembled WGS sequence"/>
</dbReference>